<keyword evidence="1" id="KW-1133">Transmembrane helix</keyword>
<keyword evidence="3" id="KW-1185">Reference proteome</keyword>
<protein>
    <recommendedName>
        <fullName evidence="4">Integral membrane protein</fullName>
    </recommendedName>
</protein>
<keyword evidence="1" id="KW-0812">Transmembrane</keyword>
<feature type="transmembrane region" description="Helical" evidence="1">
    <location>
        <begin position="72"/>
        <end position="89"/>
    </location>
</feature>
<keyword evidence="1" id="KW-0472">Membrane</keyword>
<comment type="caution">
    <text evidence="2">The sequence shown here is derived from an EMBL/GenBank/DDBJ whole genome shotgun (WGS) entry which is preliminary data.</text>
</comment>
<dbReference type="EMBL" id="SMKL01000045">
    <property type="protein sequence ID" value="TDC49197.1"/>
    <property type="molecule type" value="Genomic_DNA"/>
</dbReference>
<evidence type="ECO:0000313" key="3">
    <source>
        <dbReference type="Proteomes" id="UP000295621"/>
    </source>
</evidence>
<dbReference type="OrthoDB" id="3830423at2"/>
<gene>
    <name evidence="2" type="ORF">E1212_19070</name>
</gene>
<sequence>MEFVYDLVLVLHFFGLASLLGGIMVQLSARGGRVVNLAMLHGALTQLVTGVAMVGMGEAIASLGKDVNQVKVGVKLVVVLIVTALCFAYRKRTSIADGVFFALFGLSAANVVIAVFWS</sequence>
<proteinExistence type="predicted"/>
<organism evidence="2 3">
    <name type="scientific">Jiangella ureilytica</name>
    <dbReference type="NCBI Taxonomy" id="2530374"/>
    <lineage>
        <taxon>Bacteria</taxon>
        <taxon>Bacillati</taxon>
        <taxon>Actinomycetota</taxon>
        <taxon>Actinomycetes</taxon>
        <taxon>Jiangellales</taxon>
        <taxon>Jiangellaceae</taxon>
        <taxon>Jiangella</taxon>
    </lineage>
</organism>
<reference evidence="2 3" key="1">
    <citation type="submission" date="2019-02" db="EMBL/GenBank/DDBJ databases">
        <title>Draft genome sequences of novel Actinobacteria.</title>
        <authorList>
            <person name="Sahin N."/>
            <person name="Ay H."/>
            <person name="Saygin H."/>
        </authorList>
    </citation>
    <scope>NUCLEOTIDE SEQUENCE [LARGE SCALE GENOMIC DNA]</scope>
    <source>
        <strain evidence="2 3">KC603</strain>
    </source>
</reference>
<feature type="transmembrane region" description="Helical" evidence="1">
    <location>
        <begin position="6"/>
        <end position="25"/>
    </location>
</feature>
<dbReference type="RefSeq" id="WP_131985331.1">
    <property type="nucleotide sequence ID" value="NZ_SMKL01000045.1"/>
</dbReference>
<evidence type="ECO:0000256" key="1">
    <source>
        <dbReference type="SAM" id="Phobius"/>
    </source>
</evidence>
<feature type="transmembrane region" description="Helical" evidence="1">
    <location>
        <begin position="98"/>
        <end position="117"/>
    </location>
</feature>
<evidence type="ECO:0000313" key="2">
    <source>
        <dbReference type="EMBL" id="TDC49197.1"/>
    </source>
</evidence>
<accession>A0A4R4RIB4</accession>
<evidence type="ECO:0008006" key="4">
    <source>
        <dbReference type="Google" id="ProtNLM"/>
    </source>
</evidence>
<dbReference type="AlphaFoldDB" id="A0A4R4RIB4"/>
<dbReference type="Proteomes" id="UP000295621">
    <property type="component" value="Unassembled WGS sequence"/>
</dbReference>
<name>A0A4R4RIB4_9ACTN</name>